<protein>
    <recommendedName>
        <fullName evidence="3">CobQ/CobB/MinD/ParA nucleotide binding domain-containing protein</fullName>
    </recommendedName>
</protein>
<reference evidence="1" key="2">
    <citation type="journal article" date="2021" name="PeerJ">
        <title>Extensive microbial diversity within the chicken gut microbiome revealed by metagenomics and culture.</title>
        <authorList>
            <person name="Gilroy R."/>
            <person name="Ravi A."/>
            <person name="Getino M."/>
            <person name="Pursley I."/>
            <person name="Horton D.L."/>
            <person name="Alikhan N.F."/>
            <person name="Baker D."/>
            <person name="Gharbi K."/>
            <person name="Hall N."/>
            <person name="Watson M."/>
            <person name="Adriaenssens E.M."/>
            <person name="Foster-Nyarko E."/>
            <person name="Jarju S."/>
            <person name="Secka A."/>
            <person name="Antonio M."/>
            <person name="Oren A."/>
            <person name="Chaudhuri R.R."/>
            <person name="La Ragione R."/>
            <person name="Hildebrand F."/>
            <person name="Pallen M.J."/>
        </authorList>
    </citation>
    <scope>NUCLEOTIDE SEQUENCE</scope>
    <source>
        <strain evidence="1">ChiBcec16-1751</strain>
    </source>
</reference>
<evidence type="ECO:0000313" key="2">
    <source>
        <dbReference type="Proteomes" id="UP000886741"/>
    </source>
</evidence>
<name>A0A9D1F8G6_9FIRM</name>
<dbReference type="Proteomes" id="UP000886741">
    <property type="component" value="Unassembled WGS sequence"/>
</dbReference>
<comment type="caution">
    <text evidence="1">The sequence shown here is derived from an EMBL/GenBank/DDBJ whole genome shotgun (WGS) entry which is preliminary data.</text>
</comment>
<dbReference type="InterPro" id="IPR027417">
    <property type="entry name" value="P-loop_NTPase"/>
</dbReference>
<evidence type="ECO:0000313" key="1">
    <source>
        <dbReference type="EMBL" id="HIS63986.1"/>
    </source>
</evidence>
<dbReference type="EMBL" id="DVJJ01000021">
    <property type="protein sequence ID" value="HIS63986.1"/>
    <property type="molecule type" value="Genomic_DNA"/>
</dbReference>
<gene>
    <name evidence="1" type="ORF">IAA83_01270</name>
</gene>
<accession>A0A9D1F8G6</accession>
<evidence type="ECO:0008006" key="3">
    <source>
        <dbReference type="Google" id="ProtNLM"/>
    </source>
</evidence>
<proteinExistence type="predicted"/>
<dbReference type="SUPFAM" id="SSF52540">
    <property type="entry name" value="P-loop containing nucleoside triphosphate hydrolases"/>
    <property type="match status" value="1"/>
</dbReference>
<dbReference type="Gene3D" id="3.40.50.300">
    <property type="entry name" value="P-loop containing nucleotide triphosphate hydrolases"/>
    <property type="match status" value="1"/>
</dbReference>
<organism evidence="1 2">
    <name type="scientific">Candidatus Avoscillospira avistercoris</name>
    <dbReference type="NCBI Taxonomy" id="2840707"/>
    <lineage>
        <taxon>Bacteria</taxon>
        <taxon>Bacillati</taxon>
        <taxon>Bacillota</taxon>
        <taxon>Clostridia</taxon>
        <taxon>Eubacteriales</taxon>
        <taxon>Oscillospiraceae</taxon>
        <taxon>Oscillospiraceae incertae sedis</taxon>
        <taxon>Candidatus Avoscillospira</taxon>
    </lineage>
</organism>
<dbReference type="AlphaFoldDB" id="A0A9D1F8G6"/>
<reference evidence="1" key="1">
    <citation type="submission" date="2020-10" db="EMBL/GenBank/DDBJ databases">
        <authorList>
            <person name="Gilroy R."/>
        </authorList>
    </citation>
    <scope>NUCLEOTIDE SEQUENCE</scope>
    <source>
        <strain evidence="1">ChiBcec16-1751</strain>
    </source>
</reference>
<sequence>MKPHRITLFAGHYGSGKTNIAINYAEALAAAGKAVTVADLDIVNPYFRSADSRERLAAQGIQLLSSPYAGSNVDLPALPQEMYAIVDDTSRYAVLDIGGDDRGALALGRYAPGILKEGDYAFYLVINGYRPLSHDAPDTLEILREIEAAGGIRATALVNNSNLGPETTAQTVLDSLSYAEEVSRRSGLPIAMTTVDARLLPELQTQIPHLLGLTLQARDFF</sequence>